<dbReference type="SUPFAM" id="SSF46785">
    <property type="entry name" value="Winged helix' DNA-binding domain"/>
    <property type="match status" value="1"/>
</dbReference>
<evidence type="ECO:0000313" key="6">
    <source>
        <dbReference type="Proteomes" id="UP001300692"/>
    </source>
</evidence>
<evidence type="ECO:0000313" key="5">
    <source>
        <dbReference type="EMBL" id="MCV9385293.1"/>
    </source>
</evidence>
<keyword evidence="3" id="KW-0804">Transcription</keyword>
<proteinExistence type="predicted"/>
<protein>
    <submittedName>
        <fullName evidence="5">Lrp/AsnC ligand binding domain-containing protein</fullName>
    </submittedName>
</protein>
<gene>
    <name evidence="5" type="ORF">N7U62_01390</name>
</gene>
<dbReference type="PANTHER" id="PTHR43413">
    <property type="entry name" value="TRANSCRIPTIONAL REGULATOR, ASNC FAMILY"/>
    <property type="match status" value="1"/>
</dbReference>
<reference evidence="5 6" key="1">
    <citation type="submission" date="2022-10" db="EMBL/GenBank/DDBJ databases">
        <title>Comparative genomics and taxonomic characterization of three novel marine species of genus Reichenbachiella exhibiting antioxidant and polysaccharide degradation activities.</title>
        <authorList>
            <person name="Muhammad N."/>
            <person name="Lee Y.-J."/>
            <person name="Ko J."/>
            <person name="Kim S.-G."/>
        </authorList>
    </citation>
    <scope>NUCLEOTIDE SEQUENCE [LARGE SCALE GENOMIC DNA]</scope>
    <source>
        <strain evidence="5 6">ABR2-5</strain>
    </source>
</reference>
<dbReference type="PRINTS" id="PR00033">
    <property type="entry name" value="HTHASNC"/>
</dbReference>
<dbReference type="EMBL" id="JAOYOD010000001">
    <property type="protein sequence ID" value="MCV9385293.1"/>
    <property type="molecule type" value="Genomic_DNA"/>
</dbReference>
<dbReference type="InterPro" id="IPR036388">
    <property type="entry name" value="WH-like_DNA-bd_sf"/>
</dbReference>
<dbReference type="PROSITE" id="PS50956">
    <property type="entry name" value="HTH_ASNC_2"/>
    <property type="match status" value="1"/>
</dbReference>
<dbReference type="InterPro" id="IPR000485">
    <property type="entry name" value="AsnC-type_HTH_dom"/>
</dbReference>
<name>A0ABT3CNI4_9BACT</name>
<dbReference type="InterPro" id="IPR019888">
    <property type="entry name" value="Tscrpt_reg_AsnC-like"/>
</dbReference>
<dbReference type="PANTHER" id="PTHR43413:SF6">
    <property type="entry name" value="REGULATORY PROTEIN ASNC"/>
    <property type="match status" value="1"/>
</dbReference>
<dbReference type="InterPro" id="IPR011008">
    <property type="entry name" value="Dimeric_a/b-barrel"/>
</dbReference>
<sequence length="155" mass="17838">MHTKIKFDELDLKILGYLEEDGRMAFSHIANELGVSNTMIHQRVSAMQQNGILEKIAPIINERKIGYEWSAFTGLTLKDDSQSKDIIAELEKIPEVVECYYITGNYTLFLRVMAKSNEHMREVIYEKLDSIKGILKTESFIDFGCAFRRNIPLSN</sequence>
<dbReference type="RefSeq" id="WP_264136085.1">
    <property type="nucleotide sequence ID" value="NZ_JAOYOD010000001.1"/>
</dbReference>
<comment type="caution">
    <text evidence="5">The sequence shown here is derived from an EMBL/GenBank/DDBJ whole genome shotgun (WGS) entry which is preliminary data.</text>
</comment>
<keyword evidence="1" id="KW-0805">Transcription regulation</keyword>
<dbReference type="InterPro" id="IPR036390">
    <property type="entry name" value="WH_DNA-bd_sf"/>
</dbReference>
<evidence type="ECO:0000259" key="4">
    <source>
        <dbReference type="PROSITE" id="PS50956"/>
    </source>
</evidence>
<dbReference type="Proteomes" id="UP001300692">
    <property type="component" value="Unassembled WGS sequence"/>
</dbReference>
<evidence type="ECO:0000256" key="3">
    <source>
        <dbReference type="ARBA" id="ARBA00023163"/>
    </source>
</evidence>
<dbReference type="SUPFAM" id="SSF54909">
    <property type="entry name" value="Dimeric alpha+beta barrel"/>
    <property type="match status" value="1"/>
</dbReference>
<accession>A0ABT3CNI4</accession>
<dbReference type="Gene3D" id="3.30.70.920">
    <property type="match status" value="1"/>
</dbReference>
<organism evidence="5 6">
    <name type="scientific">Reichenbachiella ulvae</name>
    <dbReference type="NCBI Taxonomy" id="2980104"/>
    <lineage>
        <taxon>Bacteria</taxon>
        <taxon>Pseudomonadati</taxon>
        <taxon>Bacteroidota</taxon>
        <taxon>Cytophagia</taxon>
        <taxon>Cytophagales</taxon>
        <taxon>Reichenbachiellaceae</taxon>
        <taxon>Reichenbachiella</taxon>
    </lineage>
</organism>
<feature type="domain" description="HTH asnC-type" evidence="4">
    <location>
        <begin position="7"/>
        <end position="68"/>
    </location>
</feature>
<dbReference type="SMART" id="SM00344">
    <property type="entry name" value="HTH_ASNC"/>
    <property type="match status" value="1"/>
</dbReference>
<dbReference type="InterPro" id="IPR019887">
    <property type="entry name" value="Tscrpt_reg_AsnC/Lrp_C"/>
</dbReference>
<keyword evidence="2" id="KW-0238">DNA-binding</keyword>
<dbReference type="Pfam" id="PF01037">
    <property type="entry name" value="AsnC_trans_reg"/>
    <property type="match status" value="1"/>
</dbReference>
<evidence type="ECO:0000256" key="1">
    <source>
        <dbReference type="ARBA" id="ARBA00023015"/>
    </source>
</evidence>
<dbReference type="InterPro" id="IPR050684">
    <property type="entry name" value="HTH-Siroheme_Decarb"/>
</dbReference>
<keyword evidence="6" id="KW-1185">Reference proteome</keyword>
<dbReference type="Gene3D" id="1.10.10.10">
    <property type="entry name" value="Winged helix-like DNA-binding domain superfamily/Winged helix DNA-binding domain"/>
    <property type="match status" value="1"/>
</dbReference>
<evidence type="ECO:0000256" key="2">
    <source>
        <dbReference type="ARBA" id="ARBA00023125"/>
    </source>
</evidence>
<dbReference type="Pfam" id="PF13404">
    <property type="entry name" value="HTH_AsnC-type"/>
    <property type="match status" value="1"/>
</dbReference>